<protein>
    <recommendedName>
        <fullName evidence="4">Altered inheritance of mitochondria protein 11</fullName>
    </recommendedName>
</protein>
<dbReference type="PANTHER" id="PTHR39136">
    <property type="entry name" value="ALTERED INHERITANCE OF MITOCHONDRIA PROTEIN 11"/>
    <property type="match status" value="1"/>
</dbReference>
<feature type="compositionally biased region" description="Basic and acidic residues" evidence="5">
    <location>
        <begin position="161"/>
        <end position="173"/>
    </location>
</feature>
<evidence type="ECO:0000256" key="5">
    <source>
        <dbReference type="SAM" id="MobiDB-lite"/>
    </source>
</evidence>
<proteinExistence type="inferred from homology"/>
<dbReference type="AlphaFoldDB" id="A0AA39GP19"/>
<dbReference type="EMBL" id="JAPDFR010000001">
    <property type="protein sequence ID" value="KAK0390922.1"/>
    <property type="molecule type" value="Genomic_DNA"/>
</dbReference>
<evidence type="ECO:0000256" key="4">
    <source>
        <dbReference type="RuleBase" id="RU367098"/>
    </source>
</evidence>
<keyword evidence="3 4" id="KW-0472">Membrane</keyword>
<accession>A0AA39GP19</accession>
<evidence type="ECO:0000256" key="1">
    <source>
        <dbReference type="ARBA" id="ARBA00022692"/>
    </source>
</evidence>
<dbReference type="Proteomes" id="UP001175261">
    <property type="component" value="Unassembled WGS sequence"/>
</dbReference>
<feature type="region of interest" description="Disordered" evidence="5">
    <location>
        <begin position="150"/>
        <end position="173"/>
    </location>
</feature>
<sequence length="173" mass="18972">MSEAPPPAVQSRSSADGGVQTPLSRNIRQLGLFFTGAAFMAASVFVTRRSVVRRQIESFPKFYVSNRSPPRFDSSDRSLLAVQAFGLATLNVMSFGVLLTGGISWGWDLCSMRELRERSQAALRRPGRQGVDPEEEKALKEMMDGLLAKMGMQTPEEGGEGGEKKPEDDKDQS</sequence>
<dbReference type="GO" id="GO:0016020">
    <property type="term" value="C:membrane"/>
    <property type="evidence" value="ECO:0007669"/>
    <property type="project" value="UniProtKB-SubCell"/>
</dbReference>
<keyword evidence="7" id="KW-1185">Reference proteome</keyword>
<keyword evidence="2 4" id="KW-1133">Transmembrane helix</keyword>
<comment type="similarity">
    <text evidence="4">Belongs to the AIM11 family.</text>
</comment>
<dbReference type="GO" id="GO:0005739">
    <property type="term" value="C:mitochondrion"/>
    <property type="evidence" value="ECO:0007669"/>
    <property type="project" value="TreeGrafter"/>
</dbReference>
<evidence type="ECO:0000256" key="2">
    <source>
        <dbReference type="ARBA" id="ARBA00022989"/>
    </source>
</evidence>
<evidence type="ECO:0000313" key="7">
    <source>
        <dbReference type="Proteomes" id="UP001175261"/>
    </source>
</evidence>
<evidence type="ECO:0000313" key="6">
    <source>
        <dbReference type="EMBL" id="KAK0390922.1"/>
    </source>
</evidence>
<dbReference type="PANTHER" id="PTHR39136:SF1">
    <property type="entry name" value="ALTERED INHERITANCE OF MITOCHONDRIA PROTEIN 11"/>
    <property type="match status" value="1"/>
</dbReference>
<comment type="subcellular location">
    <subcellularLocation>
        <location evidence="4">Membrane</location>
        <topology evidence="4">Multi-pass membrane protein</topology>
    </subcellularLocation>
</comment>
<reference evidence="6" key="1">
    <citation type="submission" date="2022-10" db="EMBL/GenBank/DDBJ databases">
        <title>Determination and structural analysis of whole genome sequence of Sarocladium strictum F4-1.</title>
        <authorList>
            <person name="Hu L."/>
            <person name="Jiang Y."/>
        </authorList>
    </citation>
    <scope>NUCLEOTIDE SEQUENCE</scope>
    <source>
        <strain evidence="6">F4-1</strain>
    </source>
</reference>
<feature type="region of interest" description="Disordered" evidence="5">
    <location>
        <begin position="1"/>
        <end position="20"/>
    </location>
</feature>
<feature type="transmembrane region" description="Helical" evidence="4">
    <location>
        <begin position="27"/>
        <end position="46"/>
    </location>
</feature>
<gene>
    <name evidence="4" type="primary">AIM11</name>
    <name evidence="6" type="ORF">NLU13_0425</name>
</gene>
<feature type="transmembrane region" description="Helical" evidence="4">
    <location>
        <begin position="79"/>
        <end position="107"/>
    </location>
</feature>
<comment type="caution">
    <text evidence="6">The sequence shown here is derived from an EMBL/GenBank/DDBJ whole genome shotgun (WGS) entry which is preliminary data.</text>
</comment>
<organism evidence="6 7">
    <name type="scientific">Sarocladium strictum</name>
    <name type="common">Black bundle disease fungus</name>
    <name type="synonym">Acremonium strictum</name>
    <dbReference type="NCBI Taxonomy" id="5046"/>
    <lineage>
        <taxon>Eukaryota</taxon>
        <taxon>Fungi</taxon>
        <taxon>Dikarya</taxon>
        <taxon>Ascomycota</taxon>
        <taxon>Pezizomycotina</taxon>
        <taxon>Sordariomycetes</taxon>
        <taxon>Hypocreomycetidae</taxon>
        <taxon>Hypocreales</taxon>
        <taxon>Sarocladiaceae</taxon>
        <taxon>Sarocladium</taxon>
    </lineage>
</organism>
<name>A0AA39GP19_SARSR</name>
<dbReference type="InterPro" id="IPR038814">
    <property type="entry name" value="AIM11"/>
</dbReference>
<keyword evidence="1 4" id="KW-0812">Transmembrane</keyword>
<evidence type="ECO:0000256" key="3">
    <source>
        <dbReference type="ARBA" id="ARBA00023136"/>
    </source>
</evidence>